<sequence length="137" mass="15571">MHNSVSGLPVILIHPTLIDQGREVSNLLMPKHHLQLRSQTDLKLRTLGPLVRIHLIVGAIFCKLFKLCGILSHRHSPLLQSQEFYLFFPFQVSMEVLLEEPSFKRFPSNCSSFHLHLSPSILPPVFGFLCQHVGRIG</sequence>
<comment type="caution">
    <text evidence="1">The sequence shown here is derived from an EMBL/GenBank/DDBJ whole genome shotgun (WGS) entry which is preliminary data.</text>
</comment>
<evidence type="ECO:0000313" key="1">
    <source>
        <dbReference type="EMBL" id="KAE9612356.1"/>
    </source>
</evidence>
<gene>
    <name evidence="1" type="ORF">Lalb_Chr06g0172141</name>
</gene>
<reference evidence="2" key="1">
    <citation type="journal article" date="2020" name="Nat. Commun.">
        <title>Genome sequence of the cluster root forming white lupin.</title>
        <authorList>
            <person name="Hufnagel B."/>
            <person name="Marques A."/>
            <person name="Soriano A."/>
            <person name="Marques L."/>
            <person name="Divol F."/>
            <person name="Doumas P."/>
            <person name="Sallet E."/>
            <person name="Mancinotti D."/>
            <person name="Carrere S."/>
            <person name="Marande W."/>
            <person name="Arribat S."/>
            <person name="Keller J."/>
            <person name="Huneau C."/>
            <person name="Blein T."/>
            <person name="Aime D."/>
            <person name="Laguerre M."/>
            <person name="Taylor J."/>
            <person name="Schubert V."/>
            <person name="Nelson M."/>
            <person name="Geu-Flores F."/>
            <person name="Crespi M."/>
            <person name="Gallardo-Guerrero K."/>
            <person name="Delaux P.-M."/>
            <person name="Salse J."/>
            <person name="Berges H."/>
            <person name="Guyot R."/>
            <person name="Gouzy J."/>
            <person name="Peret B."/>
        </authorList>
    </citation>
    <scope>NUCLEOTIDE SEQUENCE [LARGE SCALE GENOMIC DNA]</scope>
    <source>
        <strain evidence="2">cv. Amiga</strain>
    </source>
</reference>
<protein>
    <submittedName>
        <fullName evidence="1">Uncharacterized protein</fullName>
    </submittedName>
</protein>
<proteinExistence type="predicted"/>
<dbReference type="Proteomes" id="UP000447434">
    <property type="component" value="Chromosome 6"/>
</dbReference>
<dbReference type="EMBL" id="WOCE01000006">
    <property type="protein sequence ID" value="KAE9612356.1"/>
    <property type="molecule type" value="Genomic_DNA"/>
</dbReference>
<evidence type="ECO:0000313" key="2">
    <source>
        <dbReference type="Proteomes" id="UP000447434"/>
    </source>
</evidence>
<organism evidence="1 2">
    <name type="scientific">Lupinus albus</name>
    <name type="common">White lupine</name>
    <name type="synonym">Lupinus termis</name>
    <dbReference type="NCBI Taxonomy" id="3870"/>
    <lineage>
        <taxon>Eukaryota</taxon>
        <taxon>Viridiplantae</taxon>
        <taxon>Streptophyta</taxon>
        <taxon>Embryophyta</taxon>
        <taxon>Tracheophyta</taxon>
        <taxon>Spermatophyta</taxon>
        <taxon>Magnoliopsida</taxon>
        <taxon>eudicotyledons</taxon>
        <taxon>Gunneridae</taxon>
        <taxon>Pentapetalae</taxon>
        <taxon>rosids</taxon>
        <taxon>fabids</taxon>
        <taxon>Fabales</taxon>
        <taxon>Fabaceae</taxon>
        <taxon>Papilionoideae</taxon>
        <taxon>50 kb inversion clade</taxon>
        <taxon>genistoids sensu lato</taxon>
        <taxon>core genistoids</taxon>
        <taxon>Genisteae</taxon>
        <taxon>Lupinus</taxon>
    </lineage>
</organism>
<name>A0A6A4QFV6_LUPAL</name>
<keyword evidence="2" id="KW-1185">Reference proteome</keyword>
<dbReference type="AlphaFoldDB" id="A0A6A4QFV6"/>
<accession>A0A6A4QFV6</accession>